<dbReference type="GO" id="GO:0016020">
    <property type="term" value="C:membrane"/>
    <property type="evidence" value="ECO:0007669"/>
    <property type="project" value="UniProtKB-SubCell"/>
</dbReference>
<comment type="subcellular location">
    <subcellularLocation>
        <location evidence="1">Membrane</location>
    </subcellularLocation>
</comment>
<gene>
    <name evidence="6" type="ORF">E8E12_000499</name>
</gene>
<keyword evidence="3 5" id="KW-1133">Transmembrane helix</keyword>
<name>A0A9P5BU08_9PLEO</name>
<dbReference type="Pfam" id="PF00083">
    <property type="entry name" value="Sugar_tr"/>
    <property type="match status" value="1"/>
</dbReference>
<dbReference type="Gene3D" id="1.20.1250.20">
    <property type="entry name" value="MFS general substrate transporter like domains"/>
    <property type="match status" value="1"/>
</dbReference>
<evidence type="ECO:0000313" key="7">
    <source>
        <dbReference type="Proteomes" id="UP000758155"/>
    </source>
</evidence>
<dbReference type="AlphaFoldDB" id="A0A9P5BU08"/>
<dbReference type="InterPro" id="IPR005828">
    <property type="entry name" value="MFS_sugar_transport-like"/>
</dbReference>
<evidence type="ECO:0008006" key="8">
    <source>
        <dbReference type="Google" id="ProtNLM"/>
    </source>
</evidence>
<evidence type="ECO:0000256" key="2">
    <source>
        <dbReference type="ARBA" id="ARBA00022692"/>
    </source>
</evidence>
<keyword evidence="2 5" id="KW-0812">Transmembrane</keyword>
<organism evidence="6 7">
    <name type="scientific">Didymella heteroderae</name>
    <dbReference type="NCBI Taxonomy" id="1769908"/>
    <lineage>
        <taxon>Eukaryota</taxon>
        <taxon>Fungi</taxon>
        <taxon>Dikarya</taxon>
        <taxon>Ascomycota</taxon>
        <taxon>Pezizomycotina</taxon>
        <taxon>Dothideomycetes</taxon>
        <taxon>Pleosporomycetidae</taxon>
        <taxon>Pleosporales</taxon>
        <taxon>Pleosporineae</taxon>
        <taxon>Didymellaceae</taxon>
        <taxon>Didymella</taxon>
    </lineage>
</organism>
<accession>A0A9P5BU08</accession>
<keyword evidence="4 5" id="KW-0472">Membrane</keyword>
<comment type="caution">
    <text evidence="6">The sequence shown here is derived from an EMBL/GenBank/DDBJ whole genome shotgun (WGS) entry which is preliminary data.</text>
</comment>
<dbReference type="GO" id="GO:0022857">
    <property type="term" value="F:transmembrane transporter activity"/>
    <property type="evidence" value="ECO:0007669"/>
    <property type="project" value="InterPro"/>
</dbReference>
<evidence type="ECO:0000313" key="6">
    <source>
        <dbReference type="EMBL" id="KAF3027923.1"/>
    </source>
</evidence>
<evidence type="ECO:0000256" key="4">
    <source>
        <dbReference type="ARBA" id="ARBA00023136"/>
    </source>
</evidence>
<sequence length="83" mass="9403">MAMTFIAVVLTSNMYVNPIGLETIAWKFYFVYIVILVIECVTIYFLFPETRGPTLEEIAHIFDGENTCIGNSELTKIDTNTSD</sequence>
<evidence type="ECO:0000256" key="5">
    <source>
        <dbReference type="SAM" id="Phobius"/>
    </source>
</evidence>
<dbReference type="InterPro" id="IPR036259">
    <property type="entry name" value="MFS_trans_sf"/>
</dbReference>
<evidence type="ECO:0000256" key="1">
    <source>
        <dbReference type="ARBA" id="ARBA00004370"/>
    </source>
</evidence>
<evidence type="ECO:0000256" key="3">
    <source>
        <dbReference type="ARBA" id="ARBA00022989"/>
    </source>
</evidence>
<feature type="transmembrane region" description="Helical" evidence="5">
    <location>
        <begin position="28"/>
        <end position="47"/>
    </location>
</feature>
<dbReference type="Proteomes" id="UP000758155">
    <property type="component" value="Unassembled WGS sequence"/>
</dbReference>
<dbReference type="EMBL" id="SWKV01000353">
    <property type="protein sequence ID" value="KAF3027923.1"/>
    <property type="molecule type" value="Genomic_DNA"/>
</dbReference>
<protein>
    <recommendedName>
        <fullName evidence="8">Major facilitator superfamily (MFS) profile domain-containing protein</fullName>
    </recommendedName>
</protein>
<dbReference type="OrthoDB" id="6133115at2759"/>
<reference evidence="6" key="1">
    <citation type="submission" date="2019-04" db="EMBL/GenBank/DDBJ databases">
        <title>Sequencing of skin fungus with MAO and IRED activity.</title>
        <authorList>
            <person name="Marsaioli A.J."/>
            <person name="Bonatto J.M.C."/>
            <person name="Reis Junior O."/>
        </authorList>
    </citation>
    <scope>NUCLEOTIDE SEQUENCE</scope>
    <source>
        <strain evidence="6">28M1</strain>
    </source>
</reference>
<proteinExistence type="predicted"/>
<keyword evidence="7" id="KW-1185">Reference proteome</keyword>